<dbReference type="GO" id="GO:0016829">
    <property type="term" value="F:lyase activity"/>
    <property type="evidence" value="ECO:0007669"/>
    <property type="project" value="InterPro"/>
</dbReference>
<feature type="domain" description="MmgE/PrpD C-terminal" evidence="3">
    <location>
        <begin position="267"/>
        <end position="430"/>
    </location>
</feature>
<dbReference type="Pfam" id="PF19305">
    <property type="entry name" value="MmgE_PrpD_C"/>
    <property type="match status" value="1"/>
</dbReference>
<evidence type="ECO:0000313" key="5">
    <source>
        <dbReference type="Proteomes" id="UP000799772"/>
    </source>
</evidence>
<accession>A0A9P4I6Y8</accession>
<evidence type="ECO:0000259" key="3">
    <source>
        <dbReference type="Pfam" id="PF19305"/>
    </source>
</evidence>
<feature type="non-terminal residue" evidence="4">
    <location>
        <position position="1"/>
    </location>
</feature>
<keyword evidence="5" id="KW-1185">Reference proteome</keyword>
<feature type="domain" description="MmgE/PrpD N-terminal" evidence="2">
    <location>
        <begin position="3"/>
        <end position="245"/>
    </location>
</feature>
<dbReference type="InterPro" id="IPR045337">
    <property type="entry name" value="MmgE_PrpD_C"/>
</dbReference>
<organism evidence="4 5">
    <name type="scientific">Rhizodiscina lignyota</name>
    <dbReference type="NCBI Taxonomy" id="1504668"/>
    <lineage>
        <taxon>Eukaryota</taxon>
        <taxon>Fungi</taxon>
        <taxon>Dikarya</taxon>
        <taxon>Ascomycota</taxon>
        <taxon>Pezizomycotina</taxon>
        <taxon>Dothideomycetes</taxon>
        <taxon>Pleosporomycetidae</taxon>
        <taxon>Aulographales</taxon>
        <taxon>Rhizodiscinaceae</taxon>
        <taxon>Rhizodiscina</taxon>
    </lineage>
</organism>
<dbReference type="EMBL" id="ML978134">
    <property type="protein sequence ID" value="KAF2094593.1"/>
    <property type="molecule type" value="Genomic_DNA"/>
</dbReference>
<evidence type="ECO:0000313" key="4">
    <source>
        <dbReference type="EMBL" id="KAF2094593.1"/>
    </source>
</evidence>
<protein>
    <submittedName>
        <fullName evidence="4">2-methylcitrate dehydratase</fullName>
    </submittedName>
</protein>
<evidence type="ECO:0000256" key="1">
    <source>
        <dbReference type="ARBA" id="ARBA00006174"/>
    </source>
</evidence>
<dbReference type="PANTHER" id="PTHR16943:SF8">
    <property type="entry name" value="2-METHYLCITRATE DEHYDRATASE"/>
    <property type="match status" value="1"/>
</dbReference>
<dbReference type="Pfam" id="PF03972">
    <property type="entry name" value="MmgE_PrpD_N"/>
    <property type="match status" value="1"/>
</dbReference>
<dbReference type="InterPro" id="IPR042183">
    <property type="entry name" value="MmgE/PrpD_sf_1"/>
</dbReference>
<comment type="caution">
    <text evidence="4">The sequence shown here is derived from an EMBL/GenBank/DDBJ whole genome shotgun (WGS) entry which is preliminary data.</text>
</comment>
<gene>
    <name evidence="4" type="ORF">NA57DRAFT_23260</name>
</gene>
<evidence type="ECO:0000259" key="2">
    <source>
        <dbReference type="Pfam" id="PF03972"/>
    </source>
</evidence>
<dbReference type="OrthoDB" id="10267976at2759"/>
<dbReference type="PANTHER" id="PTHR16943">
    <property type="entry name" value="2-METHYLCITRATE DEHYDRATASE-RELATED"/>
    <property type="match status" value="1"/>
</dbReference>
<dbReference type="InterPro" id="IPR045336">
    <property type="entry name" value="MmgE_PrpD_N"/>
</dbReference>
<feature type="non-terminal residue" evidence="4">
    <location>
        <position position="445"/>
    </location>
</feature>
<dbReference type="AlphaFoldDB" id="A0A9P4I6Y8"/>
<dbReference type="SUPFAM" id="SSF103378">
    <property type="entry name" value="2-methylcitrate dehydratase PrpD"/>
    <property type="match status" value="1"/>
</dbReference>
<sequence>TKTLAEFVANLKYSDISEDALSHLRLLLLDYIGVASAGATLAESTKPFLRAVGRLDTAGGTATVFANDQKWDPRYAALLNAAQSHSLDCDDTHIAAVLHPGAPIFSTALAEAETSPLKPSVEEFWVAVASGYEVAVRLGLAIGFGGHEKGFHTTATAGLYGAICALCVLRKHDVQKVEDAFGLAVSMCGGTQQFMQNGSWNKRLHPGFAAQSAFTAVAMAEEGVIGAAEPLEGRYGLLTCFGDGKGHWTMKPLKQHWELLGTAVKPWPACRFAHGQIELAGEMGEKSQGKRVKSLTVKMGPSPYQIIGEPVEHKLRPKNIVEAQFSSYYQTAVAWLRGSKLGWKVYDLVGDSDVLEFITKITIDVDKSYDFLETAIDVEYEDGSKENRFLKAPKGEQVNPVTWEGEKEKFMGFAEAVYGENRCKEICDVVGKLEQHGISELMSLV</sequence>
<dbReference type="Gene3D" id="1.10.4100.10">
    <property type="entry name" value="2-methylcitrate dehydratase PrpD"/>
    <property type="match status" value="1"/>
</dbReference>
<proteinExistence type="inferred from homology"/>
<comment type="similarity">
    <text evidence="1">Belongs to the PrpD family.</text>
</comment>
<name>A0A9P4I6Y8_9PEZI</name>
<dbReference type="InterPro" id="IPR036148">
    <property type="entry name" value="MmgE/PrpD_sf"/>
</dbReference>
<dbReference type="InterPro" id="IPR005656">
    <property type="entry name" value="MmgE_PrpD"/>
</dbReference>
<dbReference type="Proteomes" id="UP000799772">
    <property type="component" value="Unassembled WGS sequence"/>
</dbReference>
<reference evidence="4" key="1">
    <citation type="journal article" date="2020" name="Stud. Mycol.">
        <title>101 Dothideomycetes genomes: a test case for predicting lifestyles and emergence of pathogens.</title>
        <authorList>
            <person name="Haridas S."/>
            <person name="Albert R."/>
            <person name="Binder M."/>
            <person name="Bloem J."/>
            <person name="Labutti K."/>
            <person name="Salamov A."/>
            <person name="Andreopoulos B."/>
            <person name="Baker S."/>
            <person name="Barry K."/>
            <person name="Bills G."/>
            <person name="Bluhm B."/>
            <person name="Cannon C."/>
            <person name="Castanera R."/>
            <person name="Culley D."/>
            <person name="Daum C."/>
            <person name="Ezra D."/>
            <person name="Gonzalez J."/>
            <person name="Henrissat B."/>
            <person name="Kuo A."/>
            <person name="Liang C."/>
            <person name="Lipzen A."/>
            <person name="Lutzoni F."/>
            <person name="Magnuson J."/>
            <person name="Mondo S."/>
            <person name="Nolan M."/>
            <person name="Ohm R."/>
            <person name="Pangilinan J."/>
            <person name="Park H.-J."/>
            <person name="Ramirez L."/>
            <person name="Alfaro M."/>
            <person name="Sun H."/>
            <person name="Tritt A."/>
            <person name="Yoshinaga Y."/>
            <person name="Zwiers L.-H."/>
            <person name="Turgeon B."/>
            <person name="Goodwin S."/>
            <person name="Spatafora J."/>
            <person name="Crous P."/>
            <person name="Grigoriev I."/>
        </authorList>
    </citation>
    <scope>NUCLEOTIDE SEQUENCE</scope>
    <source>
        <strain evidence="4">CBS 133067</strain>
    </source>
</reference>